<dbReference type="InterPro" id="IPR029058">
    <property type="entry name" value="AB_hydrolase_fold"/>
</dbReference>
<dbReference type="GO" id="GO:0004620">
    <property type="term" value="F:phospholipase activity"/>
    <property type="evidence" value="ECO:0007669"/>
    <property type="project" value="TreeGrafter"/>
</dbReference>
<dbReference type="Pfam" id="PF23463">
    <property type="entry name" value="WWE_2"/>
    <property type="match status" value="1"/>
</dbReference>
<accession>A0A9P5KUY0</accession>
<dbReference type="GO" id="GO:0015078">
    <property type="term" value="F:proton transmembrane transporter activity"/>
    <property type="evidence" value="ECO:0007669"/>
    <property type="project" value="InterPro"/>
</dbReference>
<dbReference type="InterPro" id="IPR057826">
    <property type="entry name" value="WWE_C20G8.02"/>
</dbReference>
<dbReference type="GO" id="GO:0046872">
    <property type="term" value="F:metal ion binding"/>
    <property type="evidence" value="ECO:0007669"/>
    <property type="project" value="InterPro"/>
</dbReference>
<reference evidence="3" key="1">
    <citation type="journal article" date="2020" name="Front. Microbiol.">
        <title>Phenotypic and Genetic Characterization of the Cheese Ripening Yeast Geotrichum candidum.</title>
        <authorList>
            <person name="Perkins V."/>
            <person name="Vignola S."/>
            <person name="Lessard M.H."/>
            <person name="Plante P.L."/>
            <person name="Corbeil J."/>
            <person name="Dugat-Bony E."/>
            <person name="Frenette M."/>
            <person name="Labrie S."/>
        </authorList>
    </citation>
    <scope>NUCLEOTIDE SEQUENCE</scope>
    <source>
        <strain evidence="3">LMA-70</strain>
    </source>
</reference>
<evidence type="ECO:0000256" key="1">
    <source>
        <dbReference type="SAM" id="MobiDB-lite"/>
    </source>
</evidence>
<feature type="region of interest" description="Disordered" evidence="1">
    <location>
        <begin position="185"/>
        <end position="219"/>
    </location>
</feature>
<dbReference type="Pfam" id="PF02862">
    <property type="entry name" value="DDHD"/>
    <property type="match status" value="1"/>
</dbReference>
<feature type="compositionally biased region" description="Polar residues" evidence="1">
    <location>
        <begin position="197"/>
        <end position="209"/>
    </location>
</feature>
<evidence type="ECO:0000313" key="4">
    <source>
        <dbReference type="Proteomes" id="UP000750522"/>
    </source>
</evidence>
<dbReference type="AlphaFoldDB" id="A0A9P5KUY0"/>
<evidence type="ECO:0000259" key="2">
    <source>
        <dbReference type="PROSITE" id="PS51043"/>
    </source>
</evidence>
<dbReference type="SUPFAM" id="SSF53474">
    <property type="entry name" value="alpha/beta-Hydrolases"/>
    <property type="match status" value="1"/>
</dbReference>
<feature type="region of interest" description="Disordered" evidence="1">
    <location>
        <begin position="303"/>
        <end position="340"/>
    </location>
</feature>
<dbReference type="InterPro" id="IPR058055">
    <property type="entry name" value="PA-PLA1"/>
</dbReference>
<feature type="compositionally biased region" description="Basic and acidic residues" evidence="1">
    <location>
        <begin position="303"/>
        <end position="334"/>
    </location>
</feature>
<comment type="caution">
    <text evidence="3">The sequence shown here is derived from an EMBL/GenBank/DDBJ whole genome shotgun (WGS) entry which is preliminary data.</text>
</comment>
<dbReference type="GO" id="GO:0015986">
    <property type="term" value="P:proton motive force-driven ATP synthesis"/>
    <property type="evidence" value="ECO:0007669"/>
    <property type="project" value="InterPro"/>
</dbReference>
<dbReference type="PANTHER" id="PTHR23509">
    <property type="entry name" value="PA-PL1 PHOSPHOLIPASE FAMILY"/>
    <property type="match status" value="1"/>
</dbReference>
<dbReference type="PROSITE" id="PS51043">
    <property type="entry name" value="DDHD"/>
    <property type="match status" value="1"/>
</dbReference>
<gene>
    <name evidence="3" type="ORF">DV451_001963</name>
</gene>
<feature type="domain" description="DDHD" evidence="2">
    <location>
        <begin position="569"/>
        <end position="801"/>
    </location>
</feature>
<organism evidence="3 4">
    <name type="scientific">Geotrichum candidum</name>
    <name type="common">Oospora lactis</name>
    <name type="synonym">Dipodascus geotrichum</name>
    <dbReference type="NCBI Taxonomy" id="1173061"/>
    <lineage>
        <taxon>Eukaryota</taxon>
        <taxon>Fungi</taxon>
        <taxon>Dikarya</taxon>
        <taxon>Ascomycota</taxon>
        <taxon>Saccharomycotina</taxon>
        <taxon>Dipodascomycetes</taxon>
        <taxon>Dipodascales</taxon>
        <taxon>Dipodascaceae</taxon>
        <taxon>Geotrichum</taxon>
    </lineage>
</organism>
<dbReference type="InterPro" id="IPR004177">
    <property type="entry name" value="DDHD_dom"/>
</dbReference>
<dbReference type="GO" id="GO:0045259">
    <property type="term" value="C:proton-transporting ATP synthase complex"/>
    <property type="evidence" value="ECO:0007669"/>
    <property type="project" value="UniProtKB-KW"/>
</dbReference>
<protein>
    <recommendedName>
        <fullName evidence="2">DDHD domain-containing protein</fullName>
    </recommendedName>
</protein>
<reference evidence="3" key="2">
    <citation type="submission" date="2020-01" db="EMBL/GenBank/DDBJ databases">
        <authorList>
            <person name="Perkins V."/>
            <person name="Lessard M.-H."/>
            <person name="Dugat-Bony E."/>
            <person name="Frenette M."/>
            <person name="Labrie S."/>
        </authorList>
    </citation>
    <scope>NUCLEOTIDE SEQUENCE</scope>
    <source>
        <strain evidence="3">LMA-70</strain>
    </source>
</reference>
<dbReference type="Proteomes" id="UP000750522">
    <property type="component" value="Unassembled WGS sequence"/>
</dbReference>
<proteinExistence type="predicted"/>
<evidence type="ECO:0000313" key="3">
    <source>
        <dbReference type="EMBL" id="KAF5102111.1"/>
    </source>
</evidence>
<sequence>MFRSTLLSATKTTVRGVRYNSTAAKATAAASGIVNKASALVSKTVFWSKVVAELGKQIYIKEGLAPPTGPQFKAVFETLKTLGLDAFKRPQHYIEAVKANSSDYSVKFLILGGNKPDVPKVHVLEDQLFEVDLLERSLSPVYWSGPVFEVRRGTWFISEGNKPLVPCPEQLAEEIEQLHEKYQQLSDASGGGASADQKLQTETSLQASKENSDKEEQQQQLYELKTLVNSDNIAKRQLTPKEKGRLDYLLEEKEKMDEDEEEQKFVTFDNKGNSAWVVSNDLASKVLRKLVLIGGTKLVRGYRDTQQDPDKSESETVQDERAELQAKDADRGESELVSNESRPAYRDVDHLVLCVHGIGQRLGQRIESVNFAQDVNVFRKLLKEVYVQNEELQDQVRTHTISNHSSRLGRIHMEEYFSSKEGAHDNATNHRVQVIPLIWRHEIQFGMTRDDIEQRSTGNEDKAQIASEVSLEDITVEGITPLRNIIGDVVLDVLLFYQPQYHAQIIQSNIELLNSTFRKFCDNNPQFAKNPKVSIVGHSLGSAIVFDILCALQSEASKANDTNSNASRLDFTVDNFFGVGSPVGMFQLLKGNHLVGRTISANKNSNSFTGSHNTVSPAVNNYYNVFHPSDPVAYRVDPLVHREAASLAPKLVPFAEGSFPSQIQALQQMSVKLASEATNMWNMAASILPSTNKFTELLKRGEAAVAASVPNKKTTPDGKRIETDAEGKRALSAKKQFESISPEVQAEIRRRLKALNPAAGQVDHSLQMGPLDITLVAALASHVSYLESADFANFVLQSIYTAASENPTEQD</sequence>
<dbReference type="GO" id="GO:0031966">
    <property type="term" value="C:mitochondrial membrane"/>
    <property type="evidence" value="ECO:0007669"/>
    <property type="project" value="UniProtKB-SubCell"/>
</dbReference>
<name>A0A9P5KUY0_GEOCN</name>
<dbReference type="SMART" id="SM01127">
    <property type="entry name" value="DDHD"/>
    <property type="match status" value="1"/>
</dbReference>
<dbReference type="EMBL" id="QQZK01000032">
    <property type="protein sequence ID" value="KAF5102111.1"/>
    <property type="molecule type" value="Genomic_DNA"/>
</dbReference>
<dbReference type="PANTHER" id="PTHR23509:SF10">
    <property type="entry name" value="LD21067P"/>
    <property type="match status" value="1"/>
</dbReference>